<feature type="transmembrane region" description="Helical" evidence="1">
    <location>
        <begin position="66"/>
        <end position="85"/>
    </location>
</feature>
<keyword evidence="3" id="KW-1185">Reference proteome</keyword>
<keyword evidence="1" id="KW-1133">Transmembrane helix</keyword>
<evidence type="ECO:0000256" key="1">
    <source>
        <dbReference type="SAM" id="Phobius"/>
    </source>
</evidence>
<organism evidence="2 3">
    <name type="scientific">Morella rubra</name>
    <name type="common">Chinese bayberry</name>
    <dbReference type="NCBI Taxonomy" id="262757"/>
    <lineage>
        <taxon>Eukaryota</taxon>
        <taxon>Viridiplantae</taxon>
        <taxon>Streptophyta</taxon>
        <taxon>Embryophyta</taxon>
        <taxon>Tracheophyta</taxon>
        <taxon>Spermatophyta</taxon>
        <taxon>Magnoliopsida</taxon>
        <taxon>eudicotyledons</taxon>
        <taxon>Gunneridae</taxon>
        <taxon>Pentapetalae</taxon>
        <taxon>rosids</taxon>
        <taxon>fabids</taxon>
        <taxon>Fagales</taxon>
        <taxon>Myricaceae</taxon>
        <taxon>Morella</taxon>
    </lineage>
</organism>
<dbReference type="PANTHER" id="PTHR35762:SF2">
    <property type="entry name" value="TRANSMEMBRANE PROTEIN"/>
    <property type="match status" value="1"/>
</dbReference>
<comment type="caution">
    <text evidence="2">The sequence shown here is derived from an EMBL/GenBank/DDBJ whole genome shotgun (WGS) entry which is preliminary data.</text>
</comment>
<evidence type="ECO:0000313" key="2">
    <source>
        <dbReference type="EMBL" id="KAB1217489.1"/>
    </source>
</evidence>
<evidence type="ECO:0008006" key="4">
    <source>
        <dbReference type="Google" id="ProtNLM"/>
    </source>
</evidence>
<protein>
    <recommendedName>
        <fullName evidence="4">DUF4408 domain-containing protein</fullName>
    </recommendedName>
</protein>
<dbReference type="OrthoDB" id="781735at2759"/>
<dbReference type="Proteomes" id="UP000516437">
    <property type="component" value="Chromosome 4"/>
</dbReference>
<evidence type="ECO:0000313" key="3">
    <source>
        <dbReference type="Proteomes" id="UP000516437"/>
    </source>
</evidence>
<keyword evidence="1" id="KW-0472">Membrane</keyword>
<dbReference type="PANTHER" id="PTHR35762">
    <property type="entry name" value="TRANSMEMBRANE PROTEIN"/>
    <property type="match status" value="1"/>
</dbReference>
<dbReference type="EMBL" id="RXIC02000022">
    <property type="protein sequence ID" value="KAB1217489.1"/>
    <property type="molecule type" value="Genomic_DNA"/>
</dbReference>
<accession>A0A6A1VX18</accession>
<name>A0A6A1VX18_9ROSI</name>
<feature type="transmembrane region" description="Helical" evidence="1">
    <location>
        <begin position="24"/>
        <end position="46"/>
    </location>
</feature>
<reference evidence="2 3" key="1">
    <citation type="journal article" date="2019" name="Plant Biotechnol. J.">
        <title>The red bayberry genome and genetic basis of sex determination.</title>
        <authorList>
            <person name="Jia H.M."/>
            <person name="Jia H.J."/>
            <person name="Cai Q.L."/>
            <person name="Wang Y."/>
            <person name="Zhao H.B."/>
            <person name="Yang W.F."/>
            <person name="Wang G.Y."/>
            <person name="Li Y.H."/>
            <person name="Zhan D.L."/>
            <person name="Shen Y.T."/>
            <person name="Niu Q.F."/>
            <person name="Chang L."/>
            <person name="Qiu J."/>
            <person name="Zhao L."/>
            <person name="Xie H.B."/>
            <person name="Fu W.Y."/>
            <person name="Jin J."/>
            <person name="Li X.W."/>
            <person name="Jiao Y."/>
            <person name="Zhou C.C."/>
            <person name="Tu T."/>
            <person name="Chai C.Y."/>
            <person name="Gao J.L."/>
            <person name="Fan L.J."/>
            <person name="van de Weg E."/>
            <person name="Wang J.Y."/>
            <person name="Gao Z.S."/>
        </authorList>
    </citation>
    <scope>NUCLEOTIDE SEQUENCE [LARGE SCALE GENOMIC DNA]</scope>
    <source>
        <tissue evidence="2">Leaves</tissue>
    </source>
</reference>
<keyword evidence="1" id="KW-0812">Transmembrane</keyword>
<dbReference type="AlphaFoldDB" id="A0A6A1VX18"/>
<proteinExistence type="predicted"/>
<sequence length="200" mass="22490">MDHIKIEKVRAINKYNRPRLLDNLFLYSLTALTCSLYCSSHFWFPGLSSAMNVFLSVTLPKVTCVFLSYKFVFIVGNLIVVVLIGESKILSSDPSPPIDVLYDEYINWGRSLQSSLTIFEVKRQGKAGNYAEENVKTSSEDGENFEAITSAEGNKDSDGNNDFALPAEELSKRADDLIARMNKQRRLEARLLLIRCNHGG</sequence>
<gene>
    <name evidence="2" type="ORF">CJ030_MR4G008747</name>
</gene>